<keyword evidence="2" id="KW-1185">Reference proteome</keyword>
<comment type="caution">
    <text evidence="1">The sequence shown here is derived from an EMBL/GenBank/DDBJ whole genome shotgun (WGS) entry which is preliminary data.</text>
</comment>
<reference evidence="1 2" key="1">
    <citation type="submission" date="2024-08" db="EMBL/GenBank/DDBJ databases">
        <title>Insights into the chromosomal genome structure of Flemingia macrophylla.</title>
        <authorList>
            <person name="Ding Y."/>
            <person name="Zhao Y."/>
            <person name="Bi W."/>
            <person name="Wu M."/>
            <person name="Zhao G."/>
            <person name="Gong Y."/>
            <person name="Li W."/>
            <person name="Zhang P."/>
        </authorList>
    </citation>
    <scope>NUCLEOTIDE SEQUENCE [LARGE SCALE GENOMIC DNA]</scope>
    <source>
        <strain evidence="1">DYQJB</strain>
        <tissue evidence="1">Leaf</tissue>
    </source>
</reference>
<proteinExistence type="predicted"/>
<name>A0ABD1L6S0_9FABA</name>
<organism evidence="1 2">
    <name type="scientific">Flemingia macrophylla</name>
    <dbReference type="NCBI Taxonomy" id="520843"/>
    <lineage>
        <taxon>Eukaryota</taxon>
        <taxon>Viridiplantae</taxon>
        <taxon>Streptophyta</taxon>
        <taxon>Embryophyta</taxon>
        <taxon>Tracheophyta</taxon>
        <taxon>Spermatophyta</taxon>
        <taxon>Magnoliopsida</taxon>
        <taxon>eudicotyledons</taxon>
        <taxon>Gunneridae</taxon>
        <taxon>Pentapetalae</taxon>
        <taxon>rosids</taxon>
        <taxon>fabids</taxon>
        <taxon>Fabales</taxon>
        <taxon>Fabaceae</taxon>
        <taxon>Papilionoideae</taxon>
        <taxon>50 kb inversion clade</taxon>
        <taxon>NPAAA clade</taxon>
        <taxon>indigoferoid/millettioid clade</taxon>
        <taxon>Phaseoleae</taxon>
        <taxon>Flemingia</taxon>
    </lineage>
</organism>
<dbReference type="AlphaFoldDB" id="A0ABD1L6S0"/>
<dbReference type="Proteomes" id="UP001603857">
    <property type="component" value="Unassembled WGS sequence"/>
</dbReference>
<evidence type="ECO:0000313" key="1">
    <source>
        <dbReference type="EMBL" id="KAL2319212.1"/>
    </source>
</evidence>
<accession>A0ABD1L6S0</accession>
<gene>
    <name evidence="1" type="ORF">Fmac_028181</name>
</gene>
<protein>
    <submittedName>
        <fullName evidence="1">Uncharacterized protein</fullName>
    </submittedName>
</protein>
<evidence type="ECO:0000313" key="2">
    <source>
        <dbReference type="Proteomes" id="UP001603857"/>
    </source>
</evidence>
<dbReference type="EMBL" id="JBGMDY010000010">
    <property type="protein sequence ID" value="KAL2319212.1"/>
    <property type="molecule type" value="Genomic_DNA"/>
</dbReference>
<sequence>MAREINWTGEPVCLYPLGLEEAFNDAPFSPESGRRRSCLARPAPFPTKHKPRRFVRQGIQKFAPEATRPRARLPGCHASLPPSNETLRGVHDGLPRALSLGWLKTEFTAERAVAKRWMSNARCRPRAPLCRIWTLDLVRLLLGRL</sequence>